<dbReference type="RefSeq" id="WP_159276676.1">
    <property type="nucleotide sequence ID" value="NZ_JADOGD010000002.1"/>
</dbReference>
<dbReference type="Pfam" id="PF04991">
    <property type="entry name" value="LicD"/>
    <property type="match status" value="1"/>
</dbReference>
<name>A0ABQ6XGN8_PEDPE</name>
<accession>A0ABQ6XGN8</accession>
<protein>
    <recommendedName>
        <fullName evidence="1">LicD/FKTN/FKRP nucleotidyltransferase domain-containing protein</fullName>
    </recommendedName>
</protein>
<evidence type="ECO:0000259" key="1">
    <source>
        <dbReference type="Pfam" id="PF04991"/>
    </source>
</evidence>
<dbReference type="PANTHER" id="PTHR43404">
    <property type="entry name" value="LIPOPOLYSACCHARIDE CHOLINEPHOSPHOTRANSFERASE LICD"/>
    <property type="match status" value="1"/>
</dbReference>
<organism evidence="2 3">
    <name type="scientific">Pediococcus pentosaceus</name>
    <dbReference type="NCBI Taxonomy" id="1255"/>
    <lineage>
        <taxon>Bacteria</taxon>
        <taxon>Bacillati</taxon>
        <taxon>Bacillota</taxon>
        <taxon>Bacilli</taxon>
        <taxon>Lactobacillales</taxon>
        <taxon>Lactobacillaceae</taxon>
        <taxon>Pediococcus</taxon>
    </lineage>
</organism>
<dbReference type="InterPro" id="IPR007074">
    <property type="entry name" value="LicD/FKTN/FKRP_NTP_transf"/>
</dbReference>
<keyword evidence="3" id="KW-1185">Reference proteome</keyword>
<reference evidence="3" key="1">
    <citation type="submission" date="2020-03" db="EMBL/GenBank/DDBJ databases">
        <title>SpeciesPrimer: A bioinformatics pipeline dedicated to the design of qPCR primers for the quantification of bacterial species.</title>
        <authorList>
            <person name="Dreier M."/>
            <person name="Berthoud H."/>
            <person name="Shani N."/>
            <person name="Wechsler D."/>
            <person name="Junier P."/>
        </authorList>
    </citation>
    <scope>NUCLEOTIDE SEQUENCE [LARGE SCALE GENOMIC DNA]</scope>
    <source>
        <strain evidence="3">FAM13073</strain>
    </source>
</reference>
<comment type="caution">
    <text evidence="2">The sequence shown here is derived from an EMBL/GenBank/DDBJ whole genome shotgun (WGS) entry which is preliminary data.</text>
</comment>
<sequence>MFGEITMQKRLNKIQYAEFQLAKKLKKVCEIEGLNCFMLGGAMLGAIRHEGFIPWDDDMDFGLKREEYERLYNVLSTGKYDLKVMSYKENNSHYYPLKIVDPEFQIISENSRDKEKNYVWIDIFPIDGTPNNYLSRKFHEFNLLKDRALLKLSQLNTIVAVNNPSRTTLEKIIITLGGIINTEKLLDEKKRMDVLDKHLNKYKTSDSKYLVNFMGAYKFKEMFTAQIYSNYIKYKFEDTEFLGIKDYDFYLKQLYGDYMTPPRKEDRDKHKVSLKK</sequence>
<dbReference type="Proteomes" id="UP000472573">
    <property type="component" value="Unassembled WGS sequence"/>
</dbReference>
<feature type="domain" description="LicD/FKTN/FKRP nucleotidyltransferase" evidence="1">
    <location>
        <begin position="29"/>
        <end position="256"/>
    </location>
</feature>
<evidence type="ECO:0000313" key="3">
    <source>
        <dbReference type="Proteomes" id="UP000472573"/>
    </source>
</evidence>
<gene>
    <name evidence="2" type="ORF">GBO79_09040</name>
</gene>
<proteinExistence type="predicted"/>
<dbReference type="InterPro" id="IPR052942">
    <property type="entry name" value="LPS_cholinephosphotransferase"/>
</dbReference>
<dbReference type="EMBL" id="WENB01000006">
    <property type="protein sequence ID" value="KAF0412438.1"/>
    <property type="molecule type" value="Genomic_DNA"/>
</dbReference>
<evidence type="ECO:0000313" key="2">
    <source>
        <dbReference type="EMBL" id="KAF0412438.1"/>
    </source>
</evidence>
<dbReference type="PANTHER" id="PTHR43404:SF2">
    <property type="entry name" value="LIPOPOLYSACCHARIDE CHOLINEPHOSPHOTRANSFERASE LICD"/>
    <property type="match status" value="1"/>
</dbReference>